<dbReference type="AlphaFoldDB" id="A0A2S0WCN8"/>
<dbReference type="Proteomes" id="UP000244754">
    <property type="component" value="Chromosome"/>
</dbReference>
<feature type="region of interest" description="Disordered" evidence="1">
    <location>
        <begin position="1"/>
        <end position="48"/>
    </location>
</feature>
<organism evidence="2 3">
    <name type="scientific">Corynebacterium liangguodongii</name>
    <dbReference type="NCBI Taxonomy" id="2079535"/>
    <lineage>
        <taxon>Bacteria</taxon>
        <taxon>Bacillati</taxon>
        <taxon>Actinomycetota</taxon>
        <taxon>Actinomycetes</taxon>
        <taxon>Mycobacteriales</taxon>
        <taxon>Corynebacteriaceae</taxon>
        <taxon>Corynebacterium</taxon>
    </lineage>
</organism>
<proteinExistence type="predicted"/>
<evidence type="ECO:0000313" key="2">
    <source>
        <dbReference type="EMBL" id="AWB83539.1"/>
    </source>
</evidence>
<evidence type="ECO:0000256" key="1">
    <source>
        <dbReference type="SAM" id="MobiDB-lite"/>
    </source>
</evidence>
<evidence type="ECO:0000313" key="3">
    <source>
        <dbReference type="Proteomes" id="UP000244754"/>
    </source>
</evidence>
<keyword evidence="3" id="KW-1185">Reference proteome</keyword>
<feature type="compositionally biased region" description="Basic and acidic residues" evidence="1">
    <location>
        <begin position="1"/>
        <end position="21"/>
    </location>
</feature>
<gene>
    <name evidence="2" type="ORF">C3E79_02725</name>
</gene>
<protein>
    <submittedName>
        <fullName evidence="2">Uncharacterized protein</fullName>
    </submittedName>
</protein>
<feature type="compositionally biased region" description="Basic and acidic residues" evidence="1">
    <location>
        <begin position="31"/>
        <end position="44"/>
    </location>
</feature>
<sequence length="97" mass="10465">MRQTGRDHDGKRRRGRELDGRARRRRGGLVCRHDDEAARREAAQRGKHVGRLGNRAQLGAFVRDVEEGCSLAAAGQSGTGVGPGVGEVVHARQATRG</sequence>
<dbReference type="EMBL" id="CP026948">
    <property type="protein sequence ID" value="AWB83539.1"/>
    <property type="molecule type" value="Genomic_DNA"/>
</dbReference>
<reference evidence="3" key="1">
    <citation type="submission" date="2018-01" db="EMBL/GenBank/DDBJ databases">
        <authorList>
            <person name="Li J."/>
        </authorList>
    </citation>
    <scope>NUCLEOTIDE SEQUENCE [LARGE SCALE GENOMIC DNA]</scope>
    <source>
        <strain evidence="3">2184</strain>
    </source>
</reference>
<accession>A0A2S0WCN8</accession>
<dbReference type="KEGG" id="clia:C3E79_02725"/>
<name>A0A2S0WCN8_9CORY</name>